<dbReference type="InterPro" id="IPR033756">
    <property type="entry name" value="YlxH/NBP35"/>
</dbReference>
<dbReference type="InterPro" id="IPR003856">
    <property type="entry name" value="LPS_length_determ_N"/>
</dbReference>
<dbReference type="GO" id="GO:0005524">
    <property type="term" value="F:ATP binding"/>
    <property type="evidence" value="ECO:0007669"/>
    <property type="project" value="UniProtKB-KW"/>
</dbReference>
<reference evidence="18 19" key="1">
    <citation type="submission" date="2019-07" db="EMBL/GenBank/DDBJ databases">
        <title>Whole genome shotgun sequence of Cellulomonas xylanilytica NBRC 101102.</title>
        <authorList>
            <person name="Hosoyama A."/>
            <person name="Uohara A."/>
            <person name="Ohji S."/>
            <person name="Ichikawa N."/>
        </authorList>
    </citation>
    <scope>NUCLEOTIDE SEQUENCE [LARGE SCALE GENOMIC DNA]</scope>
    <source>
        <strain evidence="18 19">NBRC 101102</strain>
    </source>
</reference>
<keyword evidence="7 16" id="KW-0812">Transmembrane</keyword>
<dbReference type="NCBIfam" id="TIGR01007">
    <property type="entry name" value="eps_fam"/>
    <property type="match status" value="1"/>
</dbReference>
<evidence type="ECO:0000256" key="13">
    <source>
        <dbReference type="ARBA" id="ARBA00023137"/>
    </source>
</evidence>
<dbReference type="Pfam" id="PF10609">
    <property type="entry name" value="ParA"/>
    <property type="match status" value="1"/>
</dbReference>
<gene>
    <name evidence="18" type="ORF">CXY01_20110</name>
</gene>
<keyword evidence="10" id="KW-0067">ATP-binding</keyword>
<evidence type="ECO:0000256" key="5">
    <source>
        <dbReference type="ARBA" id="ARBA00022475"/>
    </source>
</evidence>
<dbReference type="EC" id="2.7.10.2" evidence="4"/>
<evidence type="ECO:0000256" key="1">
    <source>
        <dbReference type="ARBA" id="ARBA00004651"/>
    </source>
</evidence>
<keyword evidence="9" id="KW-0418">Kinase</keyword>
<evidence type="ECO:0000256" key="2">
    <source>
        <dbReference type="ARBA" id="ARBA00006683"/>
    </source>
</evidence>
<accession>A0A510V6D6</accession>
<proteinExistence type="inferred from homology"/>
<organism evidence="18 19">
    <name type="scientific">Cellulomonas xylanilytica</name>
    <dbReference type="NCBI Taxonomy" id="233583"/>
    <lineage>
        <taxon>Bacteria</taxon>
        <taxon>Bacillati</taxon>
        <taxon>Actinomycetota</taxon>
        <taxon>Actinomycetes</taxon>
        <taxon>Micrococcales</taxon>
        <taxon>Cellulomonadaceae</taxon>
        <taxon>Cellulomonas</taxon>
    </lineage>
</organism>
<name>A0A510V6D6_9CELL</name>
<feature type="transmembrane region" description="Helical" evidence="16">
    <location>
        <begin position="38"/>
        <end position="59"/>
    </location>
</feature>
<evidence type="ECO:0000256" key="6">
    <source>
        <dbReference type="ARBA" id="ARBA00022679"/>
    </source>
</evidence>
<dbReference type="AlphaFoldDB" id="A0A510V6D6"/>
<dbReference type="PANTHER" id="PTHR32309:SF13">
    <property type="entry name" value="FERRIC ENTEROBACTIN TRANSPORT PROTEIN FEPE"/>
    <property type="match status" value="1"/>
</dbReference>
<feature type="domain" description="Polysaccharide chain length determinant N-terminal" evidence="17">
    <location>
        <begin position="26"/>
        <end position="112"/>
    </location>
</feature>
<keyword evidence="8" id="KW-0547">Nucleotide-binding</keyword>
<dbReference type="CDD" id="cd05387">
    <property type="entry name" value="BY-kinase"/>
    <property type="match status" value="1"/>
</dbReference>
<keyword evidence="12 16" id="KW-0472">Membrane</keyword>
<dbReference type="Proteomes" id="UP000321118">
    <property type="component" value="Unassembled WGS sequence"/>
</dbReference>
<evidence type="ECO:0000259" key="17">
    <source>
        <dbReference type="Pfam" id="PF02706"/>
    </source>
</evidence>
<comment type="similarity">
    <text evidence="2">Belongs to the CpsC/CapA family.</text>
</comment>
<evidence type="ECO:0000256" key="11">
    <source>
        <dbReference type="ARBA" id="ARBA00022989"/>
    </source>
</evidence>
<evidence type="ECO:0000256" key="4">
    <source>
        <dbReference type="ARBA" id="ARBA00011903"/>
    </source>
</evidence>
<keyword evidence="13" id="KW-0829">Tyrosine-protein kinase</keyword>
<evidence type="ECO:0000256" key="16">
    <source>
        <dbReference type="SAM" id="Phobius"/>
    </source>
</evidence>
<dbReference type="FunFam" id="3.40.50.300:FF:000527">
    <property type="entry name" value="Tyrosine-protein kinase etk"/>
    <property type="match status" value="1"/>
</dbReference>
<evidence type="ECO:0000256" key="7">
    <source>
        <dbReference type="ARBA" id="ARBA00022692"/>
    </source>
</evidence>
<evidence type="ECO:0000313" key="19">
    <source>
        <dbReference type="Proteomes" id="UP000321118"/>
    </source>
</evidence>
<feature type="region of interest" description="Disordered" evidence="15">
    <location>
        <begin position="471"/>
        <end position="520"/>
    </location>
</feature>
<dbReference type="GO" id="GO:0042802">
    <property type="term" value="F:identical protein binding"/>
    <property type="evidence" value="ECO:0007669"/>
    <property type="project" value="UniProtKB-ARBA"/>
</dbReference>
<evidence type="ECO:0000256" key="9">
    <source>
        <dbReference type="ARBA" id="ARBA00022777"/>
    </source>
</evidence>
<evidence type="ECO:0000256" key="12">
    <source>
        <dbReference type="ARBA" id="ARBA00023136"/>
    </source>
</evidence>
<evidence type="ECO:0000256" key="10">
    <source>
        <dbReference type="ARBA" id="ARBA00022840"/>
    </source>
</evidence>
<comment type="catalytic activity">
    <reaction evidence="14">
        <text>L-tyrosyl-[protein] + ATP = O-phospho-L-tyrosyl-[protein] + ADP + H(+)</text>
        <dbReference type="Rhea" id="RHEA:10596"/>
        <dbReference type="Rhea" id="RHEA-COMP:10136"/>
        <dbReference type="Rhea" id="RHEA-COMP:20101"/>
        <dbReference type="ChEBI" id="CHEBI:15378"/>
        <dbReference type="ChEBI" id="CHEBI:30616"/>
        <dbReference type="ChEBI" id="CHEBI:46858"/>
        <dbReference type="ChEBI" id="CHEBI:61978"/>
        <dbReference type="ChEBI" id="CHEBI:456216"/>
        <dbReference type="EC" id="2.7.10.2"/>
    </reaction>
</comment>
<dbReference type="InterPro" id="IPR050445">
    <property type="entry name" value="Bact_polysacc_biosynth/exp"/>
</dbReference>
<dbReference type="InterPro" id="IPR027417">
    <property type="entry name" value="P-loop_NTPase"/>
</dbReference>
<evidence type="ECO:0000256" key="15">
    <source>
        <dbReference type="SAM" id="MobiDB-lite"/>
    </source>
</evidence>
<dbReference type="EMBL" id="BJUB01000005">
    <property type="protein sequence ID" value="GEK21491.1"/>
    <property type="molecule type" value="Genomic_DNA"/>
</dbReference>
<comment type="similarity">
    <text evidence="3">Belongs to the CpsD/CapB family.</text>
</comment>
<protein>
    <recommendedName>
        <fullName evidence="4">non-specific protein-tyrosine kinase</fullName>
        <ecNumber evidence="4">2.7.10.2</ecNumber>
    </recommendedName>
</protein>
<dbReference type="InterPro" id="IPR005702">
    <property type="entry name" value="Wzc-like_C"/>
</dbReference>
<comment type="subcellular location">
    <subcellularLocation>
        <location evidence="1">Cell membrane</location>
        <topology evidence="1">Multi-pass membrane protein</topology>
    </subcellularLocation>
</comment>
<dbReference type="GO" id="GO:0005886">
    <property type="term" value="C:plasma membrane"/>
    <property type="evidence" value="ECO:0007669"/>
    <property type="project" value="UniProtKB-SubCell"/>
</dbReference>
<dbReference type="GO" id="GO:0004715">
    <property type="term" value="F:non-membrane spanning protein tyrosine kinase activity"/>
    <property type="evidence" value="ECO:0007669"/>
    <property type="project" value="UniProtKB-EC"/>
</dbReference>
<keyword evidence="5" id="KW-1003">Cell membrane</keyword>
<keyword evidence="11 16" id="KW-1133">Transmembrane helix</keyword>
<dbReference type="Pfam" id="PF02706">
    <property type="entry name" value="Wzz"/>
    <property type="match status" value="1"/>
</dbReference>
<evidence type="ECO:0000256" key="3">
    <source>
        <dbReference type="ARBA" id="ARBA00007316"/>
    </source>
</evidence>
<evidence type="ECO:0000256" key="14">
    <source>
        <dbReference type="ARBA" id="ARBA00051245"/>
    </source>
</evidence>
<dbReference type="PANTHER" id="PTHR32309">
    <property type="entry name" value="TYROSINE-PROTEIN KINASE"/>
    <property type="match status" value="1"/>
</dbReference>
<evidence type="ECO:0000313" key="18">
    <source>
        <dbReference type="EMBL" id="GEK21491.1"/>
    </source>
</evidence>
<comment type="caution">
    <text evidence="18">The sequence shown here is derived from an EMBL/GenBank/DDBJ whole genome shotgun (WGS) entry which is preliminary data.</text>
</comment>
<evidence type="ECO:0000256" key="8">
    <source>
        <dbReference type="ARBA" id="ARBA00022741"/>
    </source>
</evidence>
<dbReference type="SUPFAM" id="SSF52540">
    <property type="entry name" value="P-loop containing nucleoside triphosphate hydrolases"/>
    <property type="match status" value="1"/>
</dbReference>
<keyword evidence="6" id="KW-0808">Transferase</keyword>
<dbReference type="Gene3D" id="3.40.50.300">
    <property type="entry name" value="P-loop containing nucleotide triphosphate hydrolases"/>
    <property type="match status" value="1"/>
</dbReference>
<sequence>MYIARETLVPESRTVRTGDGEYRFVEIQDYLVILRKRWVSILAITLITGAAAFALSLTMTPLYQSKTQLFVSVQGGSSTSELLQGSNFTRQQVTSYTQLVTSPLVLGPVIDDMGLDMRAEDLAKRVSANSPLDTSLINLEVTDENPGIAAALADAIASEFKSVIADLETPADGGTSAVKVSIVRDAAAAGTPASPNMKLNTALGLFLGLVVGVAIAVLREVLNTRIRGESDVARVTTTSVIGIIPDDPDAPVHPLIVQSSPHSQRSEAFRRLRTNLQFLDIADRPQSIVITSSLPGEGKSTTSINVAITLADAGTRVALIDADLRRPSVAKYMGLEGKVGLTTVLIGRASVEDVIQPWGNGYLHVLPAGQVPPNPSELLGSLAMAHLLEKLTSQYDVVIVDTAPLLPVTDAAILSKLTGGALLVVGADKLHRNQLAESVGALETVGARILGIVVNRQKRKQSDQYAYYDYTPTPATAADSGRGGRKKRKGAPPARAPQPSEPSVVTGPTTLWPGDSLSDTQLLDFQRQQAQNAPAQHQRPST</sequence>
<keyword evidence="19" id="KW-1185">Reference proteome</keyword>